<dbReference type="InterPro" id="IPR029044">
    <property type="entry name" value="Nucleotide-diphossugar_trans"/>
</dbReference>
<keyword evidence="4" id="KW-0472">Membrane</keyword>
<reference evidence="6" key="1">
    <citation type="submission" date="2020-08" db="EMBL/GenBank/DDBJ databases">
        <title>Genomic Encyclopedia of Type Strains, Phase IV (KMG-IV): sequencing the most valuable type-strain genomes for metagenomic binning, comparative biology and taxonomic classification.</title>
        <authorList>
            <person name="Goeker M."/>
        </authorList>
    </citation>
    <scope>NUCLEOTIDE SEQUENCE [LARGE SCALE GENOMIC DNA]</scope>
    <source>
        <strain evidence="6">DSM 105040</strain>
    </source>
</reference>
<dbReference type="SUPFAM" id="SSF53448">
    <property type="entry name" value="Nucleotide-diphospho-sugar transferases"/>
    <property type="match status" value="1"/>
</dbReference>
<feature type="transmembrane region" description="Helical" evidence="4">
    <location>
        <begin position="275"/>
        <end position="293"/>
    </location>
</feature>
<dbReference type="Proteomes" id="UP000585681">
    <property type="component" value="Unassembled WGS sequence"/>
</dbReference>
<sequence length="339" mass="37412">MDNSQQLSISVVMPAYNAVNLLPKVLTPLMEMLASGEVQEVIVVDDQSPDATAAEARKMGATVLTTPVNGGPGAARNLAAEQARGDILWFVDSDVIAWPGGAAKIRAAFAEEGVDAVFGSYDTTPAGTPWFSRYKNLMHRFYHQHANRDSTTFWAGCGAVRADVFRKIGGFDVETYKVPSIEDIELGYRVRSNGGRIVVVPDLLGKHLKVWTVRNGIHTDIFRRALPWSRLMIAREGLTNDLNTSTGERVKAVVAGLLLLSVLGLVVAPSIWPWTLGLLALAFALNWSLFQFFRENGGAWFALKAVLYHQLYYVYSAGAFAWCLFEYHILGRKDRLHVP</sequence>
<dbReference type="InterPro" id="IPR001173">
    <property type="entry name" value="Glyco_trans_2-like"/>
</dbReference>
<keyword evidence="4" id="KW-0812">Transmembrane</keyword>
<evidence type="ECO:0000256" key="1">
    <source>
        <dbReference type="ARBA" id="ARBA00006739"/>
    </source>
</evidence>
<proteinExistence type="inferred from homology"/>
<feature type="domain" description="Glycosyltransferase 2-like" evidence="5">
    <location>
        <begin position="10"/>
        <end position="168"/>
    </location>
</feature>
<dbReference type="PANTHER" id="PTHR43179">
    <property type="entry name" value="RHAMNOSYLTRANSFERASE WBBL"/>
    <property type="match status" value="1"/>
</dbReference>
<dbReference type="RefSeq" id="WP_054538267.1">
    <property type="nucleotide sequence ID" value="NZ_JACIEQ010000001.1"/>
</dbReference>
<keyword evidence="7" id="KW-1185">Reference proteome</keyword>
<dbReference type="Pfam" id="PF00535">
    <property type="entry name" value="Glycos_transf_2"/>
    <property type="match status" value="1"/>
</dbReference>
<evidence type="ECO:0000256" key="4">
    <source>
        <dbReference type="SAM" id="Phobius"/>
    </source>
</evidence>
<organism evidence="6 7">
    <name type="scientific">Actibacterium naphthalenivorans</name>
    <dbReference type="NCBI Taxonomy" id="1614693"/>
    <lineage>
        <taxon>Bacteria</taxon>
        <taxon>Pseudomonadati</taxon>
        <taxon>Pseudomonadota</taxon>
        <taxon>Alphaproteobacteria</taxon>
        <taxon>Rhodobacterales</taxon>
        <taxon>Roseobacteraceae</taxon>
        <taxon>Actibacterium</taxon>
    </lineage>
</organism>
<feature type="transmembrane region" description="Helical" evidence="4">
    <location>
        <begin position="313"/>
        <end position="330"/>
    </location>
</feature>
<dbReference type="PANTHER" id="PTHR43179:SF12">
    <property type="entry name" value="GALACTOFURANOSYLTRANSFERASE GLFT2"/>
    <property type="match status" value="1"/>
</dbReference>
<dbReference type="Gene3D" id="3.90.550.10">
    <property type="entry name" value="Spore Coat Polysaccharide Biosynthesis Protein SpsA, Chain A"/>
    <property type="match status" value="1"/>
</dbReference>
<accession>A0A840CBB8</accession>
<evidence type="ECO:0000259" key="5">
    <source>
        <dbReference type="Pfam" id="PF00535"/>
    </source>
</evidence>
<evidence type="ECO:0000313" key="7">
    <source>
        <dbReference type="Proteomes" id="UP000585681"/>
    </source>
</evidence>
<evidence type="ECO:0000313" key="6">
    <source>
        <dbReference type="EMBL" id="MBB4020649.1"/>
    </source>
</evidence>
<dbReference type="EMBL" id="JACIEQ010000001">
    <property type="protein sequence ID" value="MBB4020649.1"/>
    <property type="molecule type" value="Genomic_DNA"/>
</dbReference>
<keyword evidence="2" id="KW-0328">Glycosyltransferase</keyword>
<comment type="caution">
    <text evidence="6">The sequence shown here is derived from an EMBL/GenBank/DDBJ whole genome shotgun (WGS) entry which is preliminary data.</text>
</comment>
<keyword evidence="3 6" id="KW-0808">Transferase</keyword>
<dbReference type="CDD" id="cd00761">
    <property type="entry name" value="Glyco_tranf_GTA_type"/>
    <property type="match status" value="1"/>
</dbReference>
<evidence type="ECO:0000256" key="2">
    <source>
        <dbReference type="ARBA" id="ARBA00022676"/>
    </source>
</evidence>
<name>A0A840CBB8_9RHOB</name>
<feature type="transmembrane region" description="Helical" evidence="4">
    <location>
        <begin position="250"/>
        <end position="268"/>
    </location>
</feature>
<evidence type="ECO:0000256" key="3">
    <source>
        <dbReference type="ARBA" id="ARBA00022679"/>
    </source>
</evidence>
<keyword evidence="4" id="KW-1133">Transmembrane helix</keyword>
<protein>
    <submittedName>
        <fullName evidence="6">GT2 family glycosyltransferase</fullName>
    </submittedName>
</protein>
<gene>
    <name evidence="6" type="ORF">GGR17_000440</name>
</gene>
<comment type="similarity">
    <text evidence="1">Belongs to the glycosyltransferase 2 family.</text>
</comment>
<dbReference type="AlphaFoldDB" id="A0A840CBB8"/>
<dbReference type="GO" id="GO:0016757">
    <property type="term" value="F:glycosyltransferase activity"/>
    <property type="evidence" value="ECO:0007669"/>
    <property type="project" value="UniProtKB-KW"/>
</dbReference>